<evidence type="ECO:0000313" key="2">
    <source>
        <dbReference type="Proteomes" id="UP000245959"/>
    </source>
</evidence>
<sequence length="1476" mass="147729">NGEFYKVGTNAFSTLSEAVSAAEENSVLTVAGANYGSAALNINASQTWKAGDDAAVETGAVTLADGVVWTNNADVTVTSLQGGSLVLGTGAALTWNAAGQTLELTTDITGPGTFTVNAAAFYADGKAVTLGGTVGNVYGSGLTGTSVDSVELSIAGSMTGNVYGLASGAAVTGSVTVNRSADSIGSSYNTQLAQSNNTIGAVRADADYSAVIATLNYTGGTHQYGGRIGYGVDSVIYGSTLLSVSGNTRFELDTKTNPGWGDLLTGGYWAASRSVIHGNTAVEITGAASVGKAADNTNTNDWGGNIIGGSGGEVKGDSRVLIDTTGEINLGGSSIIGGGSWSGTVRNSSVTINNGTVSIYRIKASNGTYEEHAKRGIYGGSYGNATTSENASITINGGVFNGILFYAGSQVTNVKNATITINGGVFNNAAITDSAAAAALGKTELETCFDGTRDRVTGESVLELNVASFGAKVQNFHIVRILADVTLSSELVNIDRFDIATGKQLTLNTDAQLTGLTGGSLNITAGNTLTLDAANADLTLGSDVTGDGKFVITNGKTVYAAGRNITLSDSSVNMIAGATYSPGAGKSKDFAETNLTLNNVTAASSVYGGSYYTDHVGTANLTINGGTYNGRVVGGSTCDDYNENIVVDRTNVVITAGTFKQEVYGGSNAAATVKSGSSLTISGGTFSNSVFGGGSGRSVVGDWELIDGIAVEKADSPKADSSLTISGGTFNSNGATGGVYGGNAHGFVTGNASVTITGDGKVSIRGPVVGGNNASSPSGRAANYIGGNTYVTIENANAVIAGHVFGGSSSQKYDEAGGSATLVKGDSHVTITAGTVQSASGSTGRVYGGGCGIEGGLSVVEGTAYVTIGTEGVADAENKLNVQNVYGSGNSYSSVGNAVVEIHDSVNRAYLADENAVIKGTASMTVTADIRNGVAAVLGGAKIGTATTGVNTTEIVTVKISGDQSCFHVMGSGNGAAVYGSMGLYLDGANLLLANDTSPAWSELLVGGFYGESTGEVFGDALVSIANSTIATKNTSKKGNIVGAGGGTVHGTSRVMIGDNVDLVCKDIAAGPSWKGSVGNSELVIDGANTSVTATSISGGAFGSGSTVLGDSSVTINAGTVNVDTISAAGRVWLLGVYGTVGGNAAVTVNGGSITATTIHGGRNTVTGTSSFIFNDATVFDVSTIKAFDVIEINKNAMTFQNLSDIGEIRFGAGVTEVAFNNVTFDGESNTLDLTGLQVSAAKISMGAGDDILKLGAGSRLTGTVDLGAGKNTLSIVNGADYSGATFTGVTRLEVGAGATGTMAIDNLVGGVEELCISLDGRSYDSTEAAVSVTGALDSSLSISIEVPAVWGGAESAKEIILIRNLTGSTGGLGIDGMTITVFGKLGKISGELGSAQVGGAATVDFGMGANWGLKLNGNGDLVFYNDMPQTMAAFNEPSIASAMNCLATENIVSGCGSTLDALNLNLDADDKKQLA</sequence>
<comment type="caution">
    <text evidence="1">The sequence shown here is derived from an EMBL/GenBank/DDBJ whole genome shotgun (WGS) entry which is preliminary data.</text>
</comment>
<name>A0A2U1B8L5_9BACT</name>
<proteinExistence type="predicted"/>
<evidence type="ECO:0000313" key="1">
    <source>
        <dbReference type="EMBL" id="PVY45010.1"/>
    </source>
</evidence>
<reference evidence="1 2" key="1">
    <citation type="submission" date="2018-04" db="EMBL/GenBank/DDBJ databases">
        <title>Genomic Encyclopedia of Type Strains, Phase IV (KMG-IV): sequencing the most valuable type-strain genomes for metagenomic binning, comparative biology and taxonomic classification.</title>
        <authorList>
            <person name="Goeker M."/>
        </authorList>
    </citation>
    <scope>NUCLEOTIDE SEQUENCE [LARGE SCALE GENOMIC DNA]</scope>
    <source>
        <strain evidence="1 2">DSM 14823</strain>
    </source>
</reference>
<protein>
    <submittedName>
        <fullName evidence="1">Uncharacterized protein</fullName>
    </submittedName>
</protein>
<feature type="non-terminal residue" evidence="1">
    <location>
        <position position="1"/>
    </location>
</feature>
<dbReference type="RefSeq" id="WP_165832819.1">
    <property type="nucleotide sequence ID" value="NZ_QEKH01000004.1"/>
</dbReference>
<organism evidence="1 2">
    <name type="scientific">Victivallis vadensis</name>
    <dbReference type="NCBI Taxonomy" id="172901"/>
    <lineage>
        <taxon>Bacteria</taxon>
        <taxon>Pseudomonadati</taxon>
        <taxon>Lentisphaerota</taxon>
        <taxon>Lentisphaeria</taxon>
        <taxon>Victivallales</taxon>
        <taxon>Victivallaceae</taxon>
        <taxon>Victivallis</taxon>
    </lineage>
</organism>
<keyword evidence="2" id="KW-1185">Reference proteome</keyword>
<accession>A0A2U1B8L5</accession>
<gene>
    <name evidence="1" type="ORF">C8D82_104155</name>
</gene>
<dbReference type="Proteomes" id="UP000245959">
    <property type="component" value="Unassembled WGS sequence"/>
</dbReference>
<dbReference type="EMBL" id="QEKH01000004">
    <property type="protein sequence ID" value="PVY45010.1"/>
    <property type="molecule type" value="Genomic_DNA"/>
</dbReference>
<dbReference type="GeneID" id="78297515"/>